<accession>A0A9P8GD88</accession>
<dbReference type="EMBL" id="JAHFYH010000062">
    <property type="protein sequence ID" value="KAH0216635.1"/>
    <property type="molecule type" value="Genomic_DNA"/>
</dbReference>
<evidence type="ECO:0000313" key="4">
    <source>
        <dbReference type="Proteomes" id="UP000767238"/>
    </source>
</evidence>
<reference evidence="3" key="2">
    <citation type="submission" date="2021-08" db="EMBL/GenBank/DDBJ databases">
        <authorList>
            <person name="Gostincar C."/>
            <person name="Sun X."/>
            <person name="Song Z."/>
            <person name="Gunde-Cimerman N."/>
        </authorList>
    </citation>
    <scope>NUCLEOTIDE SEQUENCE</scope>
    <source>
        <strain evidence="3">EXF-8016</strain>
    </source>
</reference>
<reference evidence="3" key="1">
    <citation type="journal article" date="2021" name="J Fungi (Basel)">
        <title>Virulence traits and population genomics of the black yeast Aureobasidium melanogenum.</title>
        <authorList>
            <person name="Cernosa A."/>
            <person name="Sun X."/>
            <person name="Gostincar C."/>
            <person name="Fang C."/>
            <person name="Gunde-Cimerman N."/>
            <person name="Song Z."/>
        </authorList>
    </citation>
    <scope>NUCLEOTIDE SEQUENCE</scope>
    <source>
        <strain evidence="3">EXF-8016</strain>
    </source>
</reference>
<evidence type="ECO:0000259" key="2">
    <source>
        <dbReference type="Pfam" id="PF12770"/>
    </source>
</evidence>
<sequence>MATNEQEEAEAAFVERMRNFVSPNPSPRNPRINRESSFADMIEEGYQADGHKTWGYVIYRTTYESDADWSDFMQRLRWWTKDTMEMFNGQDVLDRMTWTVFDDRERFDGADTTAIRRHFRAWVETAVQSEQQSDDAPPVTKGRSPRYRYCIQVDADALDSCVHGGPPPPDCRLEQAGWVKIVDKNWLPHHEDPRFAGRRPAPHAYDFEPIDGVTEEHVGWLKCPLSAVMTEYYYMFRDLNGWTLVYQRPPEVIGAEMFMWLANAVAYENQRLQNHAQLEDALSLLRKGRDSSIENPSSFSNLAESEASLLVASYEMTGQVPYFERGMDACQRALSASLELTVRSRLIGFSGRLLYARYTHTKNSEDLDAAVEKSEEATAIATQAGCEADTMLVLILVLCFKDRFAKYDLTSHLKKAMQWAAQALKSSSISPSTRSDLPGYWGRWNFVLVTALDYMVPSYTPTIKALQHARSLSAKPKMQPRDSENVLDVTMPTTPGESPLPGVVMEKNVIKEVTKDKLSVRGLESPRAERVLQAMDNVEIMHFACHGVSDRLNPADSHLLLQHPDRTIDKLTVSRLIQATFQHNPRIAYLSACSTAETKAEALVDESLHLTSAFQITGFIHVVGSMWASDDITCASVAEHFYKALLLTKDEEDQDRAVAMTLWRALRKVKADHPNEHRWTPYVHFGA</sequence>
<feature type="domain" description="CHAT" evidence="2">
    <location>
        <begin position="458"/>
        <end position="686"/>
    </location>
</feature>
<dbReference type="InterPro" id="IPR024983">
    <property type="entry name" value="CHAT_dom"/>
</dbReference>
<protein>
    <recommendedName>
        <fullName evidence="2">CHAT domain-containing protein</fullName>
    </recommendedName>
</protein>
<feature type="non-terminal residue" evidence="3">
    <location>
        <position position="1"/>
    </location>
</feature>
<evidence type="ECO:0000256" key="1">
    <source>
        <dbReference type="SAM" id="MobiDB-lite"/>
    </source>
</evidence>
<name>A0A9P8GD88_AURME</name>
<proteinExistence type="predicted"/>
<organism evidence="3 4">
    <name type="scientific">Aureobasidium melanogenum</name>
    <name type="common">Aureobasidium pullulans var. melanogenum</name>
    <dbReference type="NCBI Taxonomy" id="46634"/>
    <lineage>
        <taxon>Eukaryota</taxon>
        <taxon>Fungi</taxon>
        <taxon>Dikarya</taxon>
        <taxon>Ascomycota</taxon>
        <taxon>Pezizomycotina</taxon>
        <taxon>Dothideomycetes</taxon>
        <taxon>Dothideomycetidae</taxon>
        <taxon>Dothideales</taxon>
        <taxon>Saccotheciaceae</taxon>
        <taxon>Aureobasidium</taxon>
    </lineage>
</organism>
<evidence type="ECO:0000313" key="3">
    <source>
        <dbReference type="EMBL" id="KAH0216635.1"/>
    </source>
</evidence>
<dbReference type="OrthoDB" id="4424523at2759"/>
<feature type="region of interest" description="Disordered" evidence="1">
    <location>
        <begin position="474"/>
        <end position="502"/>
    </location>
</feature>
<comment type="caution">
    <text evidence="3">The sequence shown here is derived from an EMBL/GenBank/DDBJ whole genome shotgun (WGS) entry which is preliminary data.</text>
</comment>
<dbReference type="AlphaFoldDB" id="A0A9P8GD88"/>
<dbReference type="Proteomes" id="UP000767238">
    <property type="component" value="Unassembled WGS sequence"/>
</dbReference>
<gene>
    <name evidence="3" type="ORF">KCV03_g7480</name>
</gene>
<dbReference type="Pfam" id="PF12770">
    <property type="entry name" value="CHAT"/>
    <property type="match status" value="1"/>
</dbReference>